<reference evidence="2 3" key="1">
    <citation type="submission" date="2018-12" db="EMBL/GenBank/DDBJ databases">
        <authorList>
            <person name="Yang Y."/>
        </authorList>
    </citation>
    <scope>NUCLEOTIDE SEQUENCE [LARGE SCALE GENOMIC DNA]</scope>
    <source>
        <strain evidence="2 3">GSF71</strain>
    </source>
</reference>
<sequence>MRPILVMATLPLVAAFLQADPALAATELRCPPSLTVQAQPEAPGGWSPYPAKDLHSFAGITLIEGDRASQMVSDAPASLAPDREVKRGRSLVQAWEFAGARREPVFLLCRYRNTRATLAIDLPREIRRCTLTLETDLRGAVVEEPKNAPQLACR</sequence>
<keyword evidence="1" id="KW-0732">Signal</keyword>
<evidence type="ECO:0000313" key="2">
    <source>
        <dbReference type="EMBL" id="RUQ67560.1"/>
    </source>
</evidence>
<comment type="caution">
    <text evidence="2">The sequence shown here is derived from an EMBL/GenBank/DDBJ whole genome shotgun (WGS) entry which is preliminary data.</text>
</comment>
<dbReference type="NCBIfam" id="NF042415">
    <property type="entry name" value="STY0301_fam"/>
    <property type="match status" value="1"/>
</dbReference>
<accession>A0A433J572</accession>
<dbReference type="RefSeq" id="WP_127001253.1">
    <property type="nucleotide sequence ID" value="NZ_JBNPXW010000015.1"/>
</dbReference>
<evidence type="ECO:0000256" key="1">
    <source>
        <dbReference type="SAM" id="SignalP"/>
    </source>
</evidence>
<gene>
    <name evidence="2" type="ORF">EJ913_20275</name>
</gene>
<name>A0A433J572_9PROT</name>
<feature type="signal peptide" evidence="1">
    <location>
        <begin position="1"/>
        <end position="24"/>
    </location>
</feature>
<dbReference type="InterPro" id="IPR049973">
    <property type="entry name" value="STY0301-like"/>
</dbReference>
<dbReference type="OrthoDB" id="7306102at2"/>
<dbReference type="EMBL" id="RZIJ01000017">
    <property type="protein sequence ID" value="RUQ67560.1"/>
    <property type="molecule type" value="Genomic_DNA"/>
</dbReference>
<dbReference type="Proteomes" id="UP000280346">
    <property type="component" value="Unassembled WGS sequence"/>
</dbReference>
<proteinExistence type="predicted"/>
<dbReference type="AlphaFoldDB" id="A0A433J572"/>
<feature type="chain" id="PRO_5019241360" evidence="1">
    <location>
        <begin position="25"/>
        <end position="154"/>
    </location>
</feature>
<keyword evidence="3" id="KW-1185">Reference proteome</keyword>
<protein>
    <submittedName>
        <fullName evidence="2">Uncharacterized protein</fullName>
    </submittedName>
</protein>
<organism evidence="2 3">
    <name type="scientific">Azospirillum doebereinerae</name>
    <dbReference type="NCBI Taxonomy" id="92933"/>
    <lineage>
        <taxon>Bacteria</taxon>
        <taxon>Pseudomonadati</taxon>
        <taxon>Pseudomonadota</taxon>
        <taxon>Alphaproteobacteria</taxon>
        <taxon>Rhodospirillales</taxon>
        <taxon>Azospirillaceae</taxon>
        <taxon>Azospirillum</taxon>
    </lineage>
</organism>
<evidence type="ECO:0000313" key="3">
    <source>
        <dbReference type="Proteomes" id="UP000280346"/>
    </source>
</evidence>